<dbReference type="Proteomes" id="UP001141629">
    <property type="component" value="Unassembled WGS sequence"/>
</dbReference>
<reference evidence="2" key="1">
    <citation type="submission" date="2020-07" db="EMBL/GenBank/DDBJ databases">
        <authorList>
            <person name="Pettersson B.M.F."/>
            <person name="Behra P.R.K."/>
            <person name="Ramesh M."/>
            <person name="Das S."/>
            <person name="Dasgupta S."/>
            <person name="Kirsebom L.A."/>
        </authorList>
    </citation>
    <scope>NUCLEOTIDE SEQUENCE</scope>
    <source>
        <strain evidence="2">DSM 44838</strain>
    </source>
</reference>
<keyword evidence="3" id="KW-1185">Reference proteome</keyword>
<feature type="compositionally biased region" description="Pro residues" evidence="1">
    <location>
        <begin position="242"/>
        <end position="258"/>
    </location>
</feature>
<feature type="region of interest" description="Disordered" evidence="1">
    <location>
        <begin position="237"/>
        <end position="258"/>
    </location>
</feature>
<dbReference type="EMBL" id="JACKVK010000013">
    <property type="protein sequence ID" value="MCV7423813.1"/>
    <property type="molecule type" value="Genomic_DNA"/>
</dbReference>
<evidence type="ECO:0000313" key="3">
    <source>
        <dbReference type="Proteomes" id="UP001141629"/>
    </source>
</evidence>
<comment type="caution">
    <text evidence="2">The sequence shown here is derived from an EMBL/GenBank/DDBJ whole genome shotgun (WGS) entry which is preliminary data.</text>
</comment>
<evidence type="ECO:0000256" key="1">
    <source>
        <dbReference type="SAM" id="MobiDB-lite"/>
    </source>
</evidence>
<dbReference type="AlphaFoldDB" id="A0A9X2Z604"/>
<reference evidence="2" key="2">
    <citation type="journal article" date="2022" name="BMC Genomics">
        <title>Comparative genome analysis of mycobacteria focusing on tRNA and non-coding RNA.</title>
        <authorList>
            <person name="Behra P.R.K."/>
            <person name="Pettersson B.M.F."/>
            <person name="Ramesh M."/>
            <person name="Das S."/>
            <person name="Dasgupta S."/>
            <person name="Kirsebom L.A."/>
        </authorList>
    </citation>
    <scope>NUCLEOTIDE SEQUENCE</scope>
    <source>
        <strain evidence="2">DSM 44838</strain>
    </source>
</reference>
<organism evidence="2 3">
    <name type="scientific">Mycobacterium yunnanensis</name>
    <dbReference type="NCBI Taxonomy" id="368477"/>
    <lineage>
        <taxon>Bacteria</taxon>
        <taxon>Bacillati</taxon>
        <taxon>Actinomycetota</taxon>
        <taxon>Actinomycetes</taxon>
        <taxon>Mycobacteriales</taxon>
        <taxon>Mycobacteriaceae</taxon>
        <taxon>Mycobacterium</taxon>
    </lineage>
</organism>
<evidence type="ECO:0000313" key="2">
    <source>
        <dbReference type="EMBL" id="MCV7423813.1"/>
    </source>
</evidence>
<protein>
    <submittedName>
        <fullName evidence="2">Uncharacterized protein</fullName>
    </submittedName>
</protein>
<proteinExistence type="predicted"/>
<dbReference type="RefSeq" id="WP_263998781.1">
    <property type="nucleotide sequence ID" value="NZ_JACKVK010000013.1"/>
</dbReference>
<name>A0A9X2Z604_9MYCO</name>
<sequence>MDDQHAIVFAMFDSATGVFGYTWILEWSTTSFYLKTTYKPLQLTKVSLHGPDPRHVGKQHFRLDFEHLGPAAKAIAHGGGWSVSENHQLPLFFRGRAVNKRTVHVARFSATSDMFVKGVPSAPMPTMKRKATLHAIVAAPAQSKATHVDIFLSNVRPYWKNESKLRARDAGMGPIVNSAGMYLTAINYQRPTLEQPDPFGDVRGGVPIAECVRGIGAKVDPAGFLWMCEKLMPRSHVASTSLPPPPRGAPPARPSPAC</sequence>
<accession>A0A9X2Z604</accession>
<gene>
    <name evidence="2" type="ORF">H7K45_24975</name>
</gene>